<dbReference type="Pfam" id="PF00787">
    <property type="entry name" value="PX"/>
    <property type="match status" value="1"/>
</dbReference>
<accession>A0A316UGL6</accession>
<dbReference type="GO" id="GO:0015031">
    <property type="term" value="P:protein transport"/>
    <property type="evidence" value="ECO:0007669"/>
    <property type="project" value="TreeGrafter"/>
</dbReference>
<comment type="similarity">
    <text evidence="3">Belongs to the sorting nexin family.</text>
</comment>
<evidence type="ECO:0000256" key="2">
    <source>
        <dbReference type="ARBA" id="ARBA00004496"/>
    </source>
</evidence>
<dbReference type="Proteomes" id="UP000245942">
    <property type="component" value="Unassembled WGS sequence"/>
</dbReference>
<dbReference type="GeneID" id="37011882"/>
<dbReference type="SMART" id="SM00312">
    <property type="entry name" value="PX"/>
    <property type="match status" value="1"/>
</dbReference>
<keyword evidence="4" id="KW-0813">Transport</keyword>
<feature type="compositionally biased region" description="Low complexity" evidence="12">
    <location>
        <begin position="21"/>
        <end position="41"/>
    </location>
</feature>
<dbReference type="GO" id="GO:0005769">
    <property type="term" value="C:early endosome"/>
    <property type="evidence" value="ECO:0007669"/>
    <property type="project" value="TreeGrafter"/>
</dbReference>
<evidence type="ECO:0000256" key="12">
    <source>
        <dbReference type="SAM" id="MobiDB-lite"/>
    </source>
</evidence>
<dbReference type="PROSITE" id="PS50195">
    <property type="entry name" value="PX"/>
    <property type="match status" value="1"/>
</dbReference>
<dbReference type="FunFam" id="1.20.1270.60:FF:000042">
    <property type="entry name" value="Vacuolar targeting protein Atg24"/>
    <property type="match status" value="1"/>
</dbReference>
<dbReference type="OrthoDB" id="205639at2759"/>
<dbReference type="GO" id="GO:0000422">
    <property type="term" value="P:autophagy of mitochondrion"/>
    <property type="evidence" value="ECO:0007669"/>
    <property type="project" value="TreeGrafter"/>
</dbReference>
<evidence type="ECO:0000313" key="15">
    <source>
        <dbReference type="Proteomes" id="UP000245942"/>
    </source>
</evidence>
<dbReference type="InterPro" id="IPR027267">
    <property type="entry name" value="AH/BAR_dom_sf"/>
</dbReference>
<evidence type="ECO:0000313" key="14">
    <source>
        <dbReference type="EMBL" id="PWN23073.1"/>
    </source>
</evidence>
<dbReference type="GO" id="GO:0000407">
    <property type="term" value="C:phagophore assembly site"/>
    <property type="evidence" value="ECO:0007669"/>
    <property type="project" value="TreeGrafter"/>
</dbReference>
<keyword evidence="8" id="KW-0446">Lipid-binding</keyword>
<dbReference type="InterPro" id="IPR001683">
    <property type="entry name" value="PX_dom"/>
</dbReference>
<dbReference type="GO" id="GO:0032456">
    <property type="term" value="P:endocytic recycling"/>
    <property type="evidence" value="ECO:0007669"/>
    <property type="project" value="TreeGrafter"/>
</dbReference>
<evidence type="ECO:0000256" key="10">
    <source>
        <dbReference type="ARBA" id="ARBA00040748"/>
    </source>
</evidence>
<keyword evidence="6" id="KW-0967">Endosome</keyword>
<evidence type="ECO:0000256" key="6">
    <source>
        <dbReference type="ARBA" id="ARBA00022753"/>
    </source>
</evidence>
<evidence type="ECO:0000256" key="5">
    <source>
        <dbReference type="ARBA" id="ARBA00022490"/>
    </source>
</evidence>
<proteinExistence type="inferred from homology"/>
<dbReference type="SUPFAM" id="SSF64268">
    <property type="entry name" value="PX domain"/>
    <property type="match status" value="1"/>
</dbReference>
<dbReference type="PANTHER" id="PTHR45949:SF2">
    <property type="entry name" value="SORTING NEXIN-4"/>
    <property type="match status" value="1"/>
</dbReference>
<dbReference type="GO" id="GO:0010008">
    <property type="term" value="C:endosome membrane"/>
    <property type="evidence" value="ECO:0007669"/>
    <property type="project" value="UniProtKB-SubCell"/>
</dbReference>
<feature type="region of interest" description="Disordered" evidence="12">
    <location>
        <begin position="1"/>
        <end position="49"/>
    </location>
</feature>
<dbReference type="STRING" id="1684307.A0A316UGL6"/>
<dbReference type="GO" id="GO:0035091">
    <property type="term" value="F:phosphatidylinositol binding"/>
    <property type="evidence" value="ECO:0007669"/>
    <property type="project" value="InterPro"/>
</dbReference>
<keyword evidence="7" id="KW-0072">Autophagy</keyword>
<dbReference type="GO" id="GO:0061709">
    <property type="term" value="P:reticulophagy"/>
    <property type="evidence" value="ECO:0007669"/>
    <property type="project" value="TreeGrafter"/>
</dbReference>
<comment type="subcellular location">
    <subcellularLocation>
        <location evidence="2">Cytoplasm</location>
    </subcellularLocation>
    <subcellularLocation>
        <location evidence="1">Endosome membrane</location>
        <topology evidence="1">Peripheral membrane protein</topology>
    </subcellularLocation>
</comment>
<evidence type="ECO:0000256" key="4">
    <source>
        <dbReference type="ARBA" id="ARBA00022448"/>
    </source>
</evidence>
<gene>
    <name evidence="14" type="ORF">BCV69DRAFT_245333</name>
</gene>
<dbReference type="Gene3D" id="3.30.1520.10">
    <property type="entry name" value="Phox-like domain"/>
    <property type="match status" value="1"/>
</dbReference>
<evidence type="ECO:0000256" key="7">
    <source>
        <dbReference type="ARBA" id="ARBA00023006"/>
    </source>
</evidence>
<dbReference type="CDD" id="cd06863">
    <property type="entry name" value="PX_Atg24p"/>
    <property type="match status" value="1"/>
</dbReference>
<reference evidence="14 15" key="1">
    <citation type="journal article" date="2018" name="Mol. Biol. Evol.">
        <title>Broad Genomic Sampling Reveals a Smut Pathogenic Ancestry of the Fungal Clade Ustilaginomycotina.</title>
        <authorList>
            <person name="Kijpornyongpan T."/>
            <person name="Mondo S.J."/>
            <person name="Barry K."/>
            <person name="Sandor L."/>
            <person name="Lee J."/>
            <person name="Lipzen A."/>
            <person name="Pangilinan J."/>
            <person name="LaButti K."/>
            <person name="Hainaut M."/>
            <person name="Henrissat B."/>
            <person name="Grigoriev I.V."/>
            <person name="Spatafora J.W."/>
            <person name="Aime M.C."/>
        </authorList>
    </citation>
    <scope>NUCLEOTIDE SEQUENCE [LARGE SCALE GENOMIC DNA]</scope>
    <source>
        <strain evidence="14 15">MCA 4718</strain>
    </source>
</reference>
<dbReference type="InterPro" id="IPR036871">
    <property type="entry name" value="PX_dom_sf"/>
</dbReference>
<evidence type="ECO:0000256" key="11">
    <source>
        <dbReference type="ARBA" id="ARBA00041273"/>
    </source>
</evidence>
<sequence length="502" mass="56382">MNDDEDNFTSITWENADDAKAAAASSSGHQQSSSSAASSSQPPTSGVDLVLGTQNLVDPYSRPRVDADHGRPRWEGYLMVQVTEARKEHEGTKEMFVSYGIRAETNLKHFARSRIATRRRFQDFVFLRENLARDFPACVVAPLPDKHRLEYLTGDRFKSEFIERRVTDLQLFLERVCRHPTLQRSQLLRSFLESTEWHVEMHTHTSSAASGSSNATLTGVDEGPRGPQGILDTLSDTFLNAFAKVRKPDEKFEVMKERLDKFDEGLSGVERVISRGRVRWTDLATDYEELANAIEGLGYLESGITDPLNRFASSSNEWARITRSTTGRSTDELQSHLHAILAYSSAHRSVLKLRDQKQLDFEELTDYLSSVVSERDRLASLSSPHGGGHGHGGVRGAGITGFLKDKVDHFRGVDEERTRVERMQRLDGRIKELQDAVTVSHDVSVAFSDEVAKENKIFHMAKDQEMKELLGSYADGQVAMWKQGADLWDALIPKLEAIKVDV</sequence>
<keyword evidence="9" id="KW-0472">Membrane</keyword>
<keyword evidence="5" id="KW-0963">Cytoplasm</keyword>
<dbReference type="PANTHER" id="PTHR45949">
    <property type="entry name" value="SORTING NEXIN-4"/>
    <property type="match status" value="1"/>
</dbReference>
<organism evidence="14 15">
    <name type="scientific">Pseudomicrostroma glucosiphilum</name>
    <dbReference type="NCBI Taxonomy" id="1684307"/>
    <lineage>
        <taxon>Eukaryota</taxon>
        <taxon>Fungi</taxon>
        <taxon>Dikarya</taxon>
        <taxon>Basidiomycota</taxon>
        <taxon>Ustilaginomycotina</taxon>
        <taxon>Exobasidiomycetes</taxon>
        <taxon>Microstromatales</taxon>
        <taxon>Microstromatales incertae sedis</taxon>
        <taxon>Pseudomicrostroma</taxon>
    </lineage>
</organism>
<evidence type="ECO:0000256" key="3">
    <source>
        <dbReference type="ARBA" id="ARBA00010883"/>
    </source>
</evidence>
<dbReference type="EMBL" id="KZ819322">
    <property type="protein sequence ID" value="PWN23073.1"/>
    <property type="molecule type" value="Genomic_DNA"/>
</dbReference>
<dbReference type="RefSeq" id="XP_025350233.1">
    <property type="nucleotide sequence ID" value="XM_025490148.1"/>
</dbReference>
<name>A0A316UGL6_9BASI</name>
<evidence type="ECO:0000256" key="1">
    <source>
        <dbReference type="ARBA" id="ARBA00004481"/>
    </source>
</evidence>
<evidence type="ECO:0000259" key="13">
    <source>
        <dbReference type="PROSITE" id="PS50195"/>
    </source>
</evidence>
<protein>
    <recommendedName>
        <fullName evidence="10">Sorting nexin-4</fullName>
    </recommendedName>
    <alternativeName>
        <fullName evidence="11">Autophagy-related protein 24</fullName>
    </alternativeName>
</protein>
<feature type="domain" description="PX" evidence="13">
    <location>
        <begin position="77"/>
        <end position="199"/>
    </location>
</feature>
<dbReference type="AlphaFoldDB" id="A0A316UGL6"/>
<dbReference type="Gene3D" id="1.20.1270.60">
    <property type="entry name" value="Arfaptin homology (AH) domain/BAR domain"/>
    <property type="match status" value="1"/>
</dbReference>
<evidence type="ECO:0000256" key="8">
    <source>
        <dbReference type="ARBA" id="ARBA00023121"/>
    </source>
</evidence>
<evidence type="ECO:0000256" key="9">
    <source>
        <dbReference type="ARBA" id="ARBA00023136"/>
    </source>
</evidence>
<keyword evidence="15" id="KW-1185">Reference proteome</keyword>
<dbReference type="GO" id="GO:0034727">
    <property type="term" value="P:piecemeal microautophagy of the nucleus"/>
    <property type="evidence" value="ECO:0007669"/>
    <property type="project" value="TreeGrafter"/>
</dbReference>